<dbReference type="PANTHER" id="PTHR36766:SF41">
    <property type="entry name" value="AAA+ ATPASE DOMAIN-CONTAINING PROTEIN"/>
    <property type="match status" value="1"/>
</dbReference>
<evidence type="ECO:0000256" key="1">
    <source>
        <dbReference type="ARBA" id="ARBA00022821"/>
    </source>
</evidence>
<dbReference type="PRINTS" id="PR00364">
    <property type="entry name" value="DISEASERSIST"/>
</dbReference>
<dbReference type="SUPFAM" id="SSF52540">
    <property type="entry name" value="P-loop containing nucleoside triphosphate hydrolases"/>
    <property type="match status" value="1"/>
</dbReference>
<dbReference type="Pfam" id="PF00931">
    <property type="entry name" value="NB-ARC"/>
    <property type="match status" value="1"/>
</dbReference>
<keyword evidence="1" id="KW-0611">Plant defense</keyword>
<dbReference type="Proteomes" id="UP001054252">
    <property type="component" value="Unassembled WGS sequence"/>
</dbReference>
<sequence length="372" mass="41615">MDNQNQQNNRSSNGAAGEETPEPLYTKFQRETKRSAKKESYIAKFCPWLFKKSTPTDVQESTEPGKQPEIPDVAPKPASVDTSIVHGYENEELWLVRCLIKPDDGDFKAIGIFGMPEVGKTALARLVFDNDYVKHYFLPRIWVSVPGTETLKKQKVLETILGKLEVDENTIAEFAQRGVAALLYAVRLKLAGRRYLIVLDGVSKDDDCCRNLISPADDNGDENKYEEFSFAFPKGSGGAVIVTSRRKEAAERMVGEKEKGKILYTPRPIEDLDSCFSIYNSVLKKKVSTITEDLKKEFKLKSGGLPMAARLMAEIKNRGDDDQNEQDHQNVRSGTENNENVPSQEENNENVGDSQLENQGTVNPPTDESQSL</sequence>
<dbReference type="EMBL" id="BPVZ01000032">
    <property type="protein sequence ID" value="GKV10582.1"/>
    <property type="molecule type" value="Genomic_DNA"/>
</dbReference>
<accession>A0AAV5JGW5</accession>
<dbReference type="AlphaFoldDB" id="A0AAV5JGW5"/>
<evidence type="ECO:0000259" key="3">
    <source>
        <dbReference type="Pfam" id="PF00931"/>
    </source>
</evidence>
<feature type="region of interest" description="Disordered" evidence="2">
    <location>
        <begin position="319"/>
        <end position="372"/>
    </location>
</feature>
<reference evidence="4 5" key="1">
    <citation type="journal article" date="2021" name="Commun. Biol.">
        <title>The genome of Shorea leprosula (Dipterocarpaceae) highlights the ecological relevance of drought in aseasonal tropical rainforests.</title>
        <authorList>
            <person name="Ng K.K.S."/>
            <person name="Kobayashi M.J."/>
            <person name="Fawcett J.A."/>
            <person name="Hatakeyama M."/>
            <person name="Paape T."/>
            <person name="Ng C.H."/>
            <person name="Ang C.C."/>
            <person name="Tnah L.H."/>
            <person name="Lee C.T."/>
            <person name="Nishiyama T."/>
            <person name="Sese J."/>
            <person name="O'Brien M.J."/>
            <person name="Copetti D."/>
            <person name="Mohd Noor M.I."/>
            <person name="Ong R.C."/>
            <person name="Putra M."/>
            <person name="Sireger I.Z."/>
            <person name="Indrioko S."/>
            <person name="Kosugi Y."/>
            <person name="Izuno A."/>
            <person name="Isagi Y."/>
            <person name="Lee S.L."/>
            <person name="Shimizu K.K."/>
        </authorList>
    </citation>
    <scope>NUCLEOTIDE SEQUENCE [LARGE SCALE GENOMIC DNA]</scope>
    <source>
        <strain evidence="4">214</strain>
    </source>
</reference>
<feature type="compositionally biased region" description="Polar residues" evidence="2">
    <location>
        <begin position="55"/>
        <end position="64"/>
    </location>
</feature>
<gene>
    <name evidence="4" type="ORF">SLEP1_g21925</name>
</gene>
<dbReference type="GO" id="GO:0043531">
    <property type="term" value="F:ADP binding"/>
    <property type="evidence" value="ECO:0007669"/>
    <property type="project" value="InterPro"/>
</dbReference>
<feature type="region of interest" description="Disordered" evidence="2">
    <location>
        <begin position="1"/>
        <end position="37"/>
    </location>
</feature>
<organism evidence="4 5">
    <name type="scientific">Rubroshorea leprosula</name>
    <dbReference type="NCBI Taxonomy" id="152421"/>
    <lineage>
        <taxon>Eukaryota</taxon>
        <taxon>Viridiplantae</taxon>
        <taxon>Streptophyta</taxon>
        <taxon>Embryophyta</taxon>
        <taxon>Tracheophyta</taxon>
        <taxon>Spermatophyta</taxon>
        <taxon>Magnoliopsida</taxon>
        <taxon>eudicotyledons</taxon>
        <taxon>Gunneridae</taxon>
        <taxon>Pentapetalae</taxon>
        <taxon>rosids</taxon>
        <taxon>malvids</taxon>
        <taxon>Malvales</taxon>
        <taxon>Dipterocarpaceae</taxon>
        <taxon>Rubroshorea</taxon>
    </lineage>
</organism>
<keyword evidence="5" id="KW-1185">Reference proteome</keyword>
<feature type="compositionally biased region" description="Polar residues" evidence="2">
    <location>
        <begin position="331"/>
        <end position="372"/>
    </location>
</feature>
<evidence type="ECO:0000313" key="5">
    <source>
        <dbReference type="Proteomes" id="UP001054252"/>
    </source>
</evidence>
<proteinExistence type="predicted"/>
<dbReference type="InterPro" id="IPR027417">
    <property type="entry name" value="P-loop_NTPase"/>
</dbReference>
<dbReference type="InterPro" id="IPR002182">
    <property type="entry name" value="NB-ARC"/>
</dbReference>
<protein>
    <recommendedName>
        <fullName evidence="3">NB-ARC domain-containing protein</fullName>
    </recommendedName>
</protein>
<evidence type="ECO:0000256" key="2">
    <source>
        <dbReference type="SAM" id="MobiDB-lite"/>
    </source>
</evidence>
<feature type="compositionally biased region" description="Basic and acidic residues" evidence="2">
    <location>
        <begin position="28"/>
        <end position="37"/>
    </location>
</feature>
<feature type="compositionally biased region" description="Basic and acidic residues" evidence="2">
    <location>
        <begin position="319"/>
        <end position="330"/>
    </location>
</feature>
<dbReference type="Gene3D" id="3.40.50.300">
    <property type="entry name" value="P-loop containing nucleotide triphosphate hydrolases"/>
    <property type="match status" value="1"/>
</dbReference>
<evidence type="ECO:0000313" key="4">
    <source>
        <dbReference type="EMBL" id="GKV10582.1"/>
    </source>
</evidence>
<feature type="domain" description="NB-ARC" evidence="3">
    <location>
        <begin position="104"/>
        <end position="259"/>
    </location>
</feature>
<comment type="caution">
    <text evidence="4">The sequence shown here is derived from an EMBL/GenBank/DDBJ whole genome shotgun (WGS) entry which is preliminary data.</text>
</comment>
<dbReference type="GO" id="GO:0006952">
    <property type="term" value="P:defense response"/>
    <property type="evidence" value="ECO:0007669"/>
    <property type="project" value="UniProtKB-KW"/>
</dbReference>
<name>A0AAV5JGW5_9ROSI</name>
<dbReference type="PANTHER" id="PTHR36766">
    <property type="entry name" value="PLANT BROAD-SPECTRUM MILDEW RESISTANCE PROTEIN RPW8"/>
    <property type="match status" value="1"/>
</dbReference>
<feature type="region of interest" description="Disordered" evidence="2">
    <location>
        <begin position="55"/>
        <end position="78"/>
    </location>
</feature>